<keyword evidence="6 8" id="KW-0472">Membrane</keyword>
<dbReference type="InterPro" id="IPR022929">
    <property type="entry name" value="Put_MntP"/>
</dbReference>
<keyword evidence="4 8" id="KW-1133">Transmembrane helix</keyword>
<dbReference type="HAMAP" id="MF_01521">
    <property type="entry name" value="MntP_pump"/>
    <property type="match status" value="1"/>
</dbReference>
<comment type="function">
    <text evidence="8">Probably functions as a manganese efflux pump.</text>
</comment>
<reference evidence="9" key="2">
    <citation type="journal article" date="2021" name="PeerJ">
        <title>Extensive microbial diversity within the chicken gut microbiome revealed by metagenomics and culture.</title>
        <authorList>
            <person name="Gilroy R."/>
            <person name="Ravi A."/>
            <person name="Getino M."/>
            <person name="Pursley I."/>
            <person name="Horton D.L."/>
            <person name="Alikhan N.F."/>
            <person name="Baker D."/>
            <person name="Gharbi K."/>
            <person name="Hall N."/>
            <person name="Watson M."/>
            <person name="Adriaenssens E.M."/>
            <person name="Foster-Nyarko E."/>
            <person name="Jarju S."/>
            <person name="Secka A."/>
            <person name="Antonio M."/>
            <person name="Oren A."/>
            <person name="Chaudhuri R.R."/>
            <person name="La Ragione R."/>
            <person name="Hildebrand F."/>
            <person name="Pallen M.J."/>
        </authorList>
    </citation>
    <scope>NUCLEOTIDE SEQUENCE</scope>
    <source>
        <strain evidence="9">CHK195-15760</strain>
    </source>
</reference>
<comment type="similarity">
    <text evidence="8">Belongs to the MntP (TC 9.B.29) family.</text>
</comment>
<protein>
    <recommendedName>
        <fullName evidence="8">Putative manganese efflux pump MntP</fullName>
    </recommendedName>
</protein>
<evidence type="ECO:0000256" key="5">
    <source>
        <dbReference type="ARBA" id="ARBA00023065"/>
    </source>
</evidence>
<dbReference type="AlphaFoldDB" id="A0A9D1M206"/>
<dbReference type="Proteomes" id="UP000824093">
    <property type="component" value="Unassembled WGS sequence"/>
</dbReference>
<evidence type="ECO:0000313" key="10">
    <source>
        <dbReference type="Proteomes" id="UP000824093"/>
    </source>
</evidence>
<gene>
    <name evidence="8" type="primary">mntP</name>
    <name evidence="9" type="ORF">IAB70_05735</name>
</gene>
<accession>A0A9D1M206</accession>
<dbReference type="PANTHER" id="PTHR35529:SF1">
    <property type="entry name" value="MANGANESE EFFLUX PUMP MNTP-RELATED"/>
    <property type="match status" value="1"/>
</dbReference>
<organism evidence="9 10">
    <name type="scientific">Candidatus Merdicola faecigallinarum</name>
    <dbReference type="NCBI Taxonomy" id="2840862"/>
    <lineage>
        <taxon>Bacteria</taxon>
        <taxon>Bacillati</taxon>
        <taxon>Bacillota</taxon>
        <taxon>Clostridia</taxon>
        <taxon>Candidatus Merdicola</taxon>
    </lineage>
</organism>
<keyword evidence="1 8" id="KW-0813">Transport</keyword>
<keyword evidence="5 8" id="KW-0406">Ion transport</keyword>
<proteinExistence type="inferred from homology"/>
<feature type="transmembrane region" description="Helical" evidence="8">
    <location>
        <begin position="169"/>
        <end position="186"/>
    </location>
</feature>
<dbReference type="PANTHER" id="PTHR35529">
    <property type="entry name" value="MANGANESE EFFLUX PUMP MNTP-RELATED"/>
    <property type="match status" value="1"/>
</dbReference>
<feature type="transmembrane region" description="Helical" evidence="8">
    <location>
        <begin position="136"/>
        <end position="157"/>
    </location>
</feature>
<evidence type="ECO:0000256" key="8">
    <source>
        <dbReference type="HAMAP-Rule" id="MF_01521"/>
    </source>
</evidence>
<keyword evidence="3 8" id="KW-0812">Transmembrane</keyword>
<dbReference type="Pfam" id="PF02659">
    <property type="entry name" value="Mntp"/>
    <property type="match status" value="1"/>
</dbReference>
<evidence type="ECO:0000313" key="9">
    <source>
        <dbReference type="EMBL" id="HIU52097.1"/>
    </source>
</evidence>
<evidence type="ECO:0000256" key="1">
    <source>
        <dbReference type="ARBA" id="ARBA00022448"/>
    </source>
</evidence>
<sequence length="191" mass="21099">MNFFSIIMISVGLAMDAFAVAVSNSMCYKNMNRKWAFINVALFGIAQAMMPMIGWGLGKAFQVYIEKIDHYVALILLSYIGIKMIVEGIQKLRNPEIMEFDKKITWNILLIQAIATSIDALAVGISLAALPEKISITTIILIIGMITFVLVGIGLLMGKKIGNMIGEKAEIFGGIILCFIGLKIFIEHVFF</sequence>
<dbReference type="GO" id="GO:0005384">
    <property type="term" value="F:manganese ion transmembrane transporter activity"/>
    <property type="evidence" value="ECO:0007669"/>
    <property type="project" value="UniProtKB-UniRule"/>
</dbReference>
<keyword evidence="2 8" id="KW-1003">Cell membrane</keyword>
<evidence type="ECO:0000256" key="4">
    <source>
        <dbReference type="ARBA" id="ARBA00022989"/>
    </source>
</evidence>
<dbReference type="InterPro" id="IPR003810">
    <property type="entry name" value="Mntp/YtaF"/>
</dbReference>
<evidence type="ECO:0000256" key="7">
    <source>
        <dbReference type="ARBA" id="ARBA00023211"/>
    </source>
</evidence>
<evidence type="ECO:0000256" key="2">
    <source>
        <dbReference type="ARBA" id="ARBA00022475"/>
    </source>
</evidence>
<comment type="caution">
    <text evidence="9">The sequence shown here is derived from an EMBL/GenBank/DDBJ whole genome shotgun (WGS) entry which is preliminary data.</text>
</comment>
<comment type="subcellular location">
    <subcellularLocation>
        <location evidence="8">Cell membrane</location>
        <topology evidence="8">Multi-pass membrane protein</topology>
    </subcellularLocation>
</comment>
<evidence type="ECO:0000256" key="3">
    <source>
        <dbReference type="ARBA" id="ARBA00022692"/>
    </source>
</evidence>
<feature type="transmembrane region" description="Helical" evidence="8">
    <location>
        <begin position="106"/>
        <end position="130"/>
    </location>
</feature>
<feature type="transmembrane region" description="Helical" evidence="8">
    <location>
        <begin position="35"/>
        <end position="56"/>
    </location>
</feature>
<reference evidence="9" key="1">
    <citation type="submission" date="2020-10" db="EMBL/GenBank/DDBJ databases">
        <authorList>
            <person name="Gilroy R."/>
        </authorList>
    </citation>
    <scope>NUCLEOTIDE SEQUENCE</scope>
    <source>
        <strain evidence="9">CHK195-15760</strain>
    </source>
</reference>
<dbReference type="EMBL" id="DVNH01000044">
    <property type="protein sequence ID" value="HIU52097.1"/>
    <property type="molecule type" value="Genomic_DNA"/>
</dbReference>
<dbReference type="GO" id="GO:0005886">
    <property type="term" value="C:plasma membrane"/>
    <property type="evidence" value="ECO:0007669"/>
    <property type="project" value="UniProtKB-SubCell"/>
</dbReference>
<feature type="transmembrane region" description="Helical" evidence="8">
    <location>
        <begin position="6"/>
        <end position="23"/>
    </location>
</feature>
<evidence type="ECO:0000256" key="6">
    <source>
        <dbReference type="ARBA" id="ARBA00023136"/>
    </source>
</evidence>
<name>A0A9D1M206_9FIRM</name>
<keyword evidence="7 8" id="KW-0464">Manganese</keyword>
<feature type="transmembrane region" description="Helical" evidence="8">
    <location>
        <begin position="68"/>
        <end position="86"/>
    </location>
</feature>